<feature type="compositionally biased region" description="Polar residues" evidence="1">
    <location>
        <begin position="33"/>
        <end position="44"/>
    </location>
</feature>
<dbReference type="EMBL" id="NKUJ01001044">
    <property type="protein sequence ID" value="RMI94417.1"/>
    <property type="molecule type" value="Genomic_DNA"/>
</dbReference>
<keyword evidence="3" id="KW-1185">Reference proteome</keyword>
<evidence type="ECO:0000313" key="2">
    <source>
        <dbReference type="EMBL" id="RMI94417.1"/>
    </source>
</evidence>
<dbReference type="AlphaFoldDB" id="A0A3M2QNA7"/>
<name>A0A3M2QNA7_9HYPO</name>
<comment type="caution">
    <text evidence="2">The sequence shown here is derived from an EMBL/GenBank/DDBJ whole genome shotgun (WGS) entry which is preliminary data.</text>
</comment>
<proteinExistence type="predicted"/>
<evidence type="ECO:0000256" key="1">
    <source>
        <dbReference type="SAM" id="MobiDB-lite"/>
    </source>
</evidence>
<feature type="non-terminal residue" evidence="2">
    <location>
        <position position="59"/>
    </location>
</feature>
<protein>
    <submittedName>
        <fullName evidence="2">Uncharacterized protein</fullName>
    </submittedName>
</protein>
<gene>
    <name evidence="2" type="ORF">CDV36_016474</name>
</gene>
<feature type="region of interest" description="Disordered" evidence="1">
    <location>
        <begin position="31"/>
        <end position="59"/>
    </location>
</feature>
<reference evidence="2 3" key="1">
    <citation type="submission" date="2017-06" db="EMBL/GenBank/DDBJ databases">
        <title>Comparative genomic analysis of Ambrosia Fusariam Clade fungi.</title>
        <authorList>
            <person name="Stajich J.E."/>
            <person name="Carrillo J."/>
            <person name="Kijimoto T."/>
            <person name="Eskalen A."/>
            <person name="O'Donnell K."/>
            <person name="Kasson M."/>
        </authorList>
    </citation>
    <scope>NUCLEOTIDE SEQUENCE [LARGE SCALE GENOMIC DNA]</scope>
    <source>
        <strain evidence="2">UCR3666</strain>
    </source>
</reference>
<sequence length="59" mass="6115">MAPQPTVFLTMSKYAGEMGSHENKVSMLPAATSDGSRSMCSKAQSVPHVSVASPEASAM</sequence>
<dbReference type="Proteomes" id="UP000277212">
    <property type="component" value="Unassembled WGS sequence"/>
</dbReference>
<accession>A0A3M2QNA7</accession>
<evidence type="ECO:0000313" key="3">
    <source>
        <dbReference type="Proteomes" id="UP000277212"/>
    </source>
</evidence>
<organism evidence="2 3">
    <name type="scientific">Fusarium kuroshium</name>
    <dbReference type="NCBI Taxonomy" id="2010991"/>
    <lineage>
        <taxon>Eukaryota</taxon>
        <taxon>Fungi</taxon>
        <taxon>Dikarya</taxon>
        <taxon>Ascomycota</taxon>
        <taxon>Pezizomycotina</taxon>
        <taxon>Sordariomycetes</taxon>
        <taxon>Hypocreomycetidae</taxon>
        <taxon>Hypocreales</taxon>
        <taxon>Nectriaceae</taxon>
        <taxon>Fusarium</taxon>
        <taxon>Fusarium solani species complex</taxon>
    </lineage>
</organism>